<comment type="caution">
    <text evidence="7">The sequence shown here is derived from an EMBL/GenBank/DDBJ whole genome shotgun (WGS) entry which is preliminary data.</text>
</comment>
<feature type="domain" description="Tn3 transposase DDE" evidence="5">
    <location>
        <begin position="586"/>
        <end position="973"/>
    </location>
</feature>
<keyword evidence="3" id="KW-0238">DNA-binding</keyword>
<evidence type="ECO:0000259" key="6">
    <source>
        <dbReference type="Pfam" id="PF13700"/>
    </source>
</evidence>
<evidence type="ECO:0000256" key="3">
    <source>
        <dbReference type="ARBA" id="ARBA00023125"/>
    </source>
</evidence>
<sequence length="1006" mass="110940">MATRVFSDEELEGLRSFPAIGKDELIRYFTLTSADQAFLGKFRRAQNVLGAAVQLSALPWLGFVPDDVPSAPPAAVGRLARQLGVAVADLAGYGERGQTRTDHLREIAEYLSWKPAKAIEFKELDEFLLARAMEHDSPSLLFRLGCEYLRSAKVTRPGVVSLLEKVATARQAAEKETHGRVAHLLIGERVRGLDGLLVVEPALGSTRLHWMVTGPVQGSPTSVKGEVEKLLFLRGLGADVLDLSALPAERRRYLAQIGRRLTAQALVRREPNRRHPILLTLLAQSAVDVLDSVVQLFDQTLSGSESRAKIKLREVLAERAKLSEDRLALLDEILPVLADTGIPDEEVGTLLRGKIGLSRLRAAHAGATVRLPRDHGHLALLDGSYTYIRQFAPKVLETVRFKGGTEAKPLIEALEILRELNATGARNVPDGAPTLFVPTRWQGYLDEAAAKGDATAYRHYWELCTLLALRDGLRSGDVYVPGSRRYDNPAVYLFKPAQWEAHRAEFCRLVGKGPDFSEALPLVMDELDEALTDLEGVLRRGDGPVRLNDAGELVISPLTAEDIPSEAEGLHGELEKMLPNVPIASLLVEMDRHTGFLDCFTHAGGKQARSPQLKRNLIACLIGLSTNLGLHGMAASCGIPYDVLAWTAEWYIREETLREANICLVNYHHRLPMTTMFGSGTLSSSDGQRFPTRGKSITARHLNKYFVSEGISTYTHVSDQHSTFGTKVIVATHREAHYVLDEILGNATDLPISEHATDTHGVTLVNFGLFDLVGKQLSPRIRDLGKITLYRLGAKADYEERFPTAGPLLTKKANLDLVADHWDDLLRLAGSLKYGHATASLIVGKLSASSRQNALAAALKEYGAIRRTIYAAKYLSDEGYRRKIARQFNKGESLHALRRQLHYAREGKVARRQPEQQSEQAWCLTVVTNSVVCWHTEYMGLAVDELRAAGREVDSEVLAHISPARSSVVNYYGSITVDYEHELAQLDDQGHRPLRTVDTDDPGAGL</sequence>
<comment type="similarity">
    <text evidence="1">Belongs to the transposase 7 family.</text>
</comment>
<keyword evidence="8" id="KW-1185">Reference proteome</keyword>
<evidence type="ECO:0000313" key="8">
    <source>
        <dbReference type="Proteomes" id="UP001595975"/>
    </source>
</evidence>
<dbReference type="EMBL" id="JBHSOF010000001">
    <property type="protein sequence ID" value="MFC5661601.1"/>
    <property type="molecule type" value="Genomic_DNA"/>
</dbReference>
<evidence type="ECO:0000256" key="2">
    <source>
        <dbReference type="ARBA" id="ARBA00022578"/>
    </source>
</evidence>
<keyword evidence="4" id="KW-0233">DNA recombination</keyword>
<gene>
    <name evidence="7" type="ORF">ACFP3U_01245</name>
</gene>
<feature type="domain" description="DUF4158" evidence="6">
    <location>
        <begin position="6"/>
        <end position="167"/>
    </location>
</feature>
<evidence type="ECO:0000256" key="4">
    <source>
        <dbReference type="ARBA" id="ARBA00023172"/>
    </source>
</evidence>
<dbReference type="RefSeq" id="WP_380223162.1">
    <property type="nucleotide sequence ID" value="NZ_JBHSOF010000001.1"/>
</dbReference>
<reference evidence="8" key="1">
    <citation type="journal article" date="2019" name="Int. J. Syst. Evol. Microbiol.">
        <title>The Global Catalogue of Microorganisms (GCM) 10K type strain sequencing project: providing services to taxonomists for standard genome sequencing and annotation.</title>
        <authorList>
            <consortium name="The Broad Institute Genomics Platform"/>
            <consortium name="The Broad Institute Genome Sequencing Center for Infectious Disease"/>
            <person name="Wu L."/>
            <person name="Ma J."/>
        </authorList>
    </citation>
    <scope>NUCLEOTIDE SEQUENCE [LARGE SCALE GENOMIC DNA]</scope>
    <source>
        <strain evidence="8">CGMCC 4.1437</strain>
    </source>
</reference>
<evidence type="ECO:0000256" key="1">
    <source>
        <dbReference type="ARBA" id="ARBA00009402"/>
    </source>
</evidence>
<dbReference type="InterPro" id="IPR047653">
    <property type="entry name" value="Tn3-like_transpos"/>
</dbReference>
<dbReference type="Pfam" id="PF01526">
    <property type="entry name" value="DDE_Tnp_Tn3"/>
    <property type="match status" value="1"/>
</dbReference>
<dbReference type="InterPro" id="IPR002513">
    <property type="entry name" value="Tn3_Tnp_DDE_dom"/>
</dbReference>
<evidence type="ECO:0000313" key="7">
    <source>
        <dbReference type="EMBL" id="MFC5661601.1"/>
    </source>
</evidence>
<dbReference type="Proteomes" id="UP001595975">
    <property type="component" value="Unassembled WGS sequence"/>
</dbReference>
<evidence type="ECO:0000259" key="5">
    <source>
        <dbReference type="Pfam" id="PF01526"/>
    </source>
</evidence>
<protein>
    <submittedName>
        <fullName evidence="7">Tn3 family transposase</fullName>
    </submittedName>
</protein>
<accession>A0ABW0WXN4</accession>
<name>A0ABW0WXN4_9ACTN</name>
<dbReference type="Pfam" id="PF13700">
    <property type="entry name" value="DUF4158"/>
    <property type="match status" value="1"/>
</dbReference>
<keyword evidence="2" id="KW-0815">Transposition</keyword>
<proteinExistence type="inferred from homology"/>
<organism evidence="7 8">
    <name type="scientific">Kitasatospora misakiensis</name>
    <dbReference type="NCBI Taxonomy" id="67330"/>
    <lineage>
        <taxon>Bacteria</taxon>
        <taxon>Bacillati</taxon>
        <taxon>Actinomycetota</taxon>
        <taxon>Actinomycetes</taxon>
        <taxon>Kitasatosporales</taxon>
        <taxon>Streptomycetaceae</taxon>
        <taxon>Kitasatospora</taxon>
    </lineage>
</organism>
<dbReference type="InterPro" id="IPR025296">
    <property type="entry name" value="DUF4158"/>
</dbReference>
<dbReference type="NCBIfam" id="NF033527">
    <property type="entry name" value="transpos_Tn3"/>
    <property type="match status" value="1"/>
</dbReference>